<dbReference type="Proteomes" id="UP000007148">
    <property type="component" value="Unassembled WGS sequence"/>
</dbReference>
<feature type="region of interest" description="Disordered" evidence="1">
    <location>
        <begin position="1"/>
        <end position="36"/>
    </location>
</feature>
<gene>
    <name evidence="2" type="ORF">PIIN_08078</name>
</gene>
<dbReference type="STRING" id="1109443.G4TS31"/>
<comment type="caution">
    <text evidence="2">The sequence shown here is derived from an EMBL/GenBank/DDBJ whole genome shotgun (WGS) entry which is preliminary data.</text>
</comment>
<proteinExistence type="predicted"/>
<dbReference type="SUPFAM" id="SSF52540">
    <property type="entry name" value="P-loop containing nucleoside triphosphate hydrolases"/>
    <property type="match status" value="1"/>
</dbReference>
<dbReference type="OrthoDB" id="5424500at2759"/>
<dbReference type="AlphaFoldDB" id="G4TS31"/>
<organism evidence="2 3">
    <name type="scientific">Serendipita indica (strain DSM 11827)</name>
    <name type="common">Root endophyte fungus</name>
    <name type="synonym">Piriformospora indica</name>
    <dbReference type="NCBI Taxonomy" id="1109443"/>
    <lineage>
        <taxon>Eukaryota</taxon>
        <taxon>Fungi</taxon>
        <taxon>Dikarya</taxon>
        <taxon>Basidiomycota</taxon>
        <taxon>Agaricomycotina</taxon>
        <taxon>Agaricomycetes</taxon>
        <taxon>Sebacinales</taxon>
        <taxon>Serendipitaceae</taxon>
        <taxon>Serendipita</taxon>
    </lineage>
</organism>
<keyword evidence="3" id="KW-1185">Reference proteome</keyword>
<sequence length="533" mass="59891">MARDLAGQAYPELATPQVDKYSPLAESDDPPTGAEDGEWLKLFDQKVVIPKDWCPRIKTVKAVYDILTQHRFVSVYGGPKTGKTTLLALLHAHINRVEPNAIVYLSTPTSSKTHISREQIVEELVNPSNQSSSTRYILIDEAHGTPWTWPRIVDTSARLFVVLSSRYLCDVTAENPRLAGKSLGIAEIEGRRLARYSLQSSGLYFSREEYDDLLTRIQPRCGFGVDLAHFIFKVTGGHVGAVKSIVEFIHRFGTNPKDVSVHYSLADFDRDNPSYTVLYDHLMSQSSGVIKWPQSLLPYARALDSVMLDGRIPPHNELKPSHHIHLRQAYILGILDMADGNYVFPSPLHRALWSHRLCRERAPTPPLAYEDLLSLVQAVISRLAPSVLTDIPPLLHRGTHGWISRETLEHPGVPEYPPPQHNGYAVEFYRCLFDLTGGSVEISPAFAIGLSEKPSSVHFVIPSKRWGISLTRDGRLLAPEDRREDFGSWLQARGLEDYILLDFRDNVPIYPHQVYSTSFSTVTALIMRSSTAR</sequence>
<dbReference type="eggNOG" id="ENOG502T8K2">
    <property type="taxonomic scope" value="Eukaryota"/>
</dbReference>
<dbReference type="InParanoid" id="G4TS31"/>
<dbReference type="HOGENOM" id="CLU_018876_1_0_1"/>
<protein>
    <submittedName>
        <fullName evidence="2">Uncharacterized protein</fullName>
    </submittedName>
</protein>
<evidence type="ECO:0000313" key="2">
    <source>
        <dbReference type="EMBL" id="CCA74124.1"/>
    </source>
</evidence>
<evidence type="ECO:0000313" key="3">
    <source>
        <dbReference type="Proteomes" id="UP000007148"/>
    </source>
</evidence>
<reference evidence="2 3" key="1">
    <citation type="journal article" date="2011" name="PLoS Pathog.">
        <title>Endophytic Life Strategies Decoded by Genome and Transcriptome Analyses of the Mutualistic Root Symbiont Piriformospora indica.</title>
        <authorList>
            <person name="Zuccaro A."/>
            <person name="Lahrmann U."/>
            <person name="Guldener U."/>
            <person name="Langen G."/>
            <person name="Pfiffi S."/>
            <person name="Biedenkopf D."/>
            <person name="Wong P."/>
            <person name="Samans B."/>
            <person name="Grimm C."/>
            <person name="Basiewicz M."/>
            <person name="Murat C."/>
            <person name="Martin F."/>
            <person name="Kogel K.H."/>
        </authorList>
    </citation>
    <scope>NUCLEOTIDE SEQUENCE [LARGE SCALE GENOMIC DNA]</scope>
    <source>
        <strain evidence="2 3">DSM 11827</strain>
    </source>
</reference>
<name>G4TS31_SERID</name>
<accession>G4TS31</accession>
<dbReference type="EMBL" id="CAFZ01000281">
    <property type="protein sequence ID" value="CCA74124.1"/>
    <property type="molecule type" value="Genomic_DNA"/>
</dbReference>
<evidence type="ECO:0000256" key="1">
    <source>
        <dbReference type="SAM" id="MobiDB-lite"/>
    </source>
</evidence>
<dbReference type="InterPro" id="IPR027417">
    <property type="entry name" value="P-loop_NTPase"/>
</dbReference>